<evidence type="ECO:0000256" key="1">
    <source>
        <dbReference type="ARBA" id="ARBA00010641"/>
    </source>
</evidence>
<dbReference type="InterPro" id="IPR014284">
    <property type="entry name" value="RNA_pol_sigma-70_dom"/>
</dbReference>
<dbReference type="SUPFAM" id="SSF88659">
    <property type="entry name" value="Sigma3 and sigma4 domains of RNA polymerase sigma factors"/>
    <property type="match status" value="1"/>
</dbReference>
<dbReference type="RefSeq" id="WP_344165303.1">
    <property type="nucleotide sequence ID" value="NZ_BAAAPC010000027.1"/>
</dbReference>
<evidence type="ECO:0000256" key="5">
    <source>
        <dbReference type="ARBA" id="ARBA00023163"/>
    </source>
</evidence>
<feature type="domain" description="RNA polymerase sigma-70 region 2" evidence="6">
    <location>
        <begin position="23"/>
        <end position="86"/>
    </location>
</feature>
<dbReference type="Pfam" id="PF04542">
    <property type="entry name" value="Sigma70_r2"/>
    <property type="match status" value="1"/>
</dbReference>
<dbReference type="NCBIfam" id="TIGR02957">
    <property type="entry name" value="SigX4"/>
    <property type="match status" value="1"/>
</dbReference>
<dbReference type="PANTHER" id="PTHR30173:SF36">
    <property type="entry name" value="ECF RNA POLYMERASE SIGMA FACTOR SIGJ"/>
    <property type="match status" value="1"/>
</dbReference>
<proteinExistence type="inferred from homology"/>
<dbReference type="InterPro" id="IPR013324">
    <property type="entry name" value="RNA_pol_sigma_r3/r4-like"/>
</dbReference>
<name>A0ABN2TM17_9ACTN</name>
<comment type="subunit">
    <text evidence="2">Interacts transiently with the RNA polymerase catalytic core formed by RpoA, RpoB, RpoC and RpoZ (2 alpha, 1 beta, 1 beta' and 1 omega subunit) to form the RNA polymerase holoenzyme that can initiate transcription.</text>
</comment>
<comment type="similarity">
    <text evidence="1">Belongs to the sigma-70 factor family. ECF subfamily.</text>
</comment>
<dbReference type="EMBL" id="BAAAPC010000027">
    <property type="protein sequence ID" value="GAA2013982.1"/>
    <property type="molecule type" value="Genomic_DNA"/>
</dbReference>
<keyword evidence="3" id="KW-0805">Transcription regulation</keyword>
<organism evidence="8 9">
    <name type="scientific">Nocardiopsis rhodophaea</name>
    <dbReference type="NCBI Taxonomy" id="280238"/>
    <lineage>
        <taxon>Bacteria</taxon>
        <taxon>Bacillati</taxon>
        <taxon>Actinomycetota</taxon>
        <taxon>Actinomycetes</taxon>
        <taxon>Streptosporangiales</taxon>
        <taxon>Nocardiopsidaceae</taxon>
        <taxon>Nocardiopsis</taxon>
    </lineage>
</organism>
<accession>A0ABN2TM17</accession>
<dbReference type="Pfam" id="PF08281">
    <property type="entry name" value="Sigma70_r4_2"/>
    <property type="match status" value="1"/>
</dbReference>
<dbReference type="InterPro" id="IPR013325">
    <property type="entry name" value="RNA_pol_sigma_r2"/>
</dbReference>
<dbReference type="InterPro" id="IPR013249">
    <property type="entry name" value="RNA_pol_sigma70_r4_t2"/>
</dbReference>
<evidence type="ECO:0000256" key="2">
    <source>
        <dbReference type="ARBA" id="ARBA00011344"/>
    </source>
</evidence>
<dbReference type="InterPro" id="IPR007627">
    <property type="entry name" value="RNA_pol_sigma70_r2"/>
</dbReference>
<dbReference type="Gene3D" id="1.10.1740.10">
    <property type="match status" value="1"/>
</dbReference>
<dbReference type="InterPro" id="IPR036388">
    <property type="entry name" value="WH-like_DNA-bd_sf"/>
</dbReference>
<evidence type="ECO:0000313" key="9">
    <source>
        <dbReference type="Proteomes" id="UP001501585"/>
    </source>
</evidence>
<dbReference type="InterPro" id="IPR032710">
    <property type="entry name" value="NTF2-like_dom_sf"/>
</dbReference>
<dbReference type="Gene3D" id="1.10.10.10">
    <property type="entry name" value="Winged helix-like DNA-binding domain superfamily/Winged helix DNA-binding domain"/>
    <property type="match status" value="1"/>
</dbReference>
<evidence type="ECO:0000313" key="8">
    <source>
        <dbReference type="EMBL" id="GAA2013982.1"/>
    </source>
</evidence>
<dbReference type="InterPro" id="IPR052704">
    <property type="entry name" value="ECF_Sigma-70_Domain"/>
</dbReference>
<sequence length="317" mass="34892">MNTAPRDGRQDEGIGCPDATEVFERYRRLLFSVAYDLLGSVADAEDCVQEAWIRWTRDDRSDITDPKSYLVRIATNVSLNRLRAARGRRESYVGPWLPEPLVTMPDVAEEVETADAVSYAMLVVLETLKPVERAVFVLREVFGMPHTEIAEAVGRSEVAVRQLAHRAREHVHARQPRYTPDPDERRRLTERFLAACAEGDVAGLKDLLAEDATVVTDGGGKARSALRPVFGVDKCARFLAGIGAGFQRKSWLVAWAEVNSAPGVVLYDADGTVRAAGLVEAVDGSITQVLLVRNPDKLAHLSELAAPEKKREAPGHQ</sequence>
<gene>
    <name evidence="8" type="ORF">GCM10009799_47880</name>
</gene>
<evidence type="ECO:0000256" key="4">
    <source>
        <dbReference type="ARBA" id="ARBA00023082"/>
    </source>
</evidence>
<dbReference type="CDD" id="cd06171">
    <property type="entry name" value="Sigma70_r4"/>
    <property type="match status" value="1"/>
</dbReference>
<dbReference type="PANTHER" id="PTHR30173">
    <property type="entry name" value="SIGMA 19 FACTOR"/>
    <property type="match status" value="1"/>
</dbReference>
<dbReference type="NCBIfam" id="NF007214">
    <property type="entry name" value="PRK09636.1"/>
    <property type="match status" value="1"/>
</dbReference>
<reference evidence="8 9" key="1">
    <citation type="journal article" date="2019" name="Int. J. Syst. Evol. Microbiol.">
        <title>The Global Catalogue of Microorganisms (GCM) 10K type strain sequencing project: providing services to taxonomists for standard genome sequencing and annotation.</title>
        <authorList>
            <consortium name="The Broad Institute Genomics Platform"/>
            <consortium name="The Broad Institute Genome Sequencing Center for Infectious Disease"/>
            <person name="Wu L."/>
            <person name="Ma J."/>
        </authorList>
    </citation>
    <scope>NUCLEOTIDE SEQUENCE [LARGE SCALE GENOMIC DNA]</scope>
    <source>
        <strain evidence="8 9">JCM 15313</strain>
    </source>
</reference>
<comment type="caution">
    <text evidence="8">The sequence shown here is derived from an EMBL/GenBank/DDBJ whole genome shotgun (WGS) entry which is preliminary data.</text>
</comment>
<dbReference type="SUPFAM" id="SSF54427">
    <property type="entry name" value="NTF2-like"/>
    <property type="match status" value="1"/>
</dbReference>
<feature type="domain" description="RNA polymerase sigma factor 70 region 4 type 2" evidence="7">
    <location>
        <begin position="122"/>
        <end position="170"/>
    </location>
</feature>
<keyword evidence="4" id="KW-0731">Sigma factor</keyword>
<dbReference type="InterPro" id="IPR014303">
    <property type="entry name" value="RNA_pol_sigma-70_ECF"/>
</dbReference>
<dbReference type="Gene3D" id="3.10.450.50">
    <property type="match status" value="1"/>
</dbReference>
<evidence type="ECO:0000259" key="6">
    <source>
        <dbReference type="Pfam" id="PF04542"/>
    </source>
</evidence>
<evidence type="ECO:0000256" key="3">
    <source>
        <dbReference type="ARBA" id="ARBA00023015"/>
    </source>
</evidence>
<dbReference type="SUPFAM" id="SSF88946">
    <property type="entry name" value="Sigma2 domain of RNA polymerase sigma factors"/>
    <property type="match status" value="1"/>
</dbReference>
<protein>
    <submittedName>
        <fullName evidence="8">RNA polymerase sigma-70 factor</fullName>
    </submittedName>
</protein>
<keyword evidence="5" id="KW-0804">Transcription</keyword>
<keyword evidence="9" id="KW-1185">Reference proteome</keyword>
<dbReference type="Proteomes" id="UP001501585">
    <property type="component" value="Unassembled WGS sequence"/>
</dbReference>
<evidence type="ECO:0000259" key="7">
    <source>
        <dbReference type="Pfam" id="PF08281"/>
    </source>
</evidence>
<dbReference type="NCBIfam" id="TIGR02937">
    <property type="entry name" value="sigma70-ECF"/>
    <property type="match status" value="1"/>
</dbReference>